<sequence length="253" mass="29458">MDKKDSQQPGASDYNQNKSNSKRKEQKEKSKNKLGIFKNRKSKLAQDKRHSSIDATLSRYRVPNRPEKTQQSHAIRKLVPAPESRDVKTPQTMKIVVHQPEPRVSDANDAADIYLRTHIHQLHRRESLVNLRTHVNLTDIMNVPKKSIESEKRTSTVSDRWRTCIESASSCTCILHGSAREPKSDWAVLTQPSRIISRTYKSPRFQWFIDLEKSTKVDKQRLSSMKDDTEKDLMALPFIWKKDRTSIDYYLKN</sequence>
<organism evidence="2 3">
    <name type="scientific">Chironomus riparius</name>
    <dbReference type="NCBI Taxonomy" id="315576"/>
    <lineage>
        <taxon>Eukaryota</taxon>
        <taxon>Metazoa</taxon>
        <taxon>Ecdysozoa</taxon>
        <taxon>Arthropoda</taxon>
        <taxon>Hexapoda</taxon>
        <taxon>Insecta</taxon>
        <taxon>Pterygota</taxon>
        <taxon>Neoptera</taxon>
        <taxon>Endopterygota</taxon>
        <taxon>Diptera</taxon>
        <taxon>Nematocera</taxon>
        <taxon>Chironomoidea</taxon>
        <taxon>Chironomidae</taxon>
        <taxon>Chironominae</taxon>
        <taxon>Chironomus</taxon>
    </lineage>
</organism>
<keyword evidence="3" id="KW-1185">Reference proteome</keyword>
<accession>A0A9N9S073</accession>
<dbReference type="Proteomes" id="UP001153620">
    <property type="component" value="Chromosome 2"/>
</dbReference>
<reference evidence="2" key="1">
    <citation type="submission" date="2022-01" db="EMBL/GenBank/DDBJ databases">
        <authorList>
            <person name="King R."/>
        </authorList>
    </citation>
    <scope>NUCLEOTIDE SEQUENCE</scope>
</reference>
<feature type="region of interest" description="Disordered" evidence="1">
    <location>
        <begin position="1"/>
        <end position="74"/>
    </location>
</feature>
<name>A0A9N9S073_9DIPT</name>
<protein>
    <submittedName>
        <fullName evidence="2">Uncharacterized protein</fullName>
    </submittedName>
</protein>
<evidence type="ECO:0000256" key="1">
    <source>
        <dbReference type="SAM" id="MobiDB-lite"/>
    </source>
</evidence>
<evidence type="ECO:0000313" key="3">
    <source>
        <dbReference type="Proteomes" id="UP001153620"/>
    </source>
</evidence>
<dbReference type="EMBL" id="OU895878">
    <property type="protein sequence ID" value="CAG9806123.1"/>
    <property type="molecule type" value="Genomic_DNA"/>
</dbReference>
<gene>
    <name evidence="2" type="ORF">CHIRRI_LOCUS8988</name>
</gene>
<feature type="compositionally biased region" description="Basic and acidic residues" evidence="1">
    <location>
        <begin position="22"/>
        <end position="31"/>
    </location>
</feature>
<evidence type="ECO:0000313" key="2">
    <source>
        <dbReference type="EMBL" id="CAG9806123.1"/>
    </source>
</evidence>
<reference evidence="2" key="2">
    <citation type="submission" date="2022-10" db="EMBL/GenBank/DDBJ databases">
        <authorList>
            <consortium name="ENA_rothamsted_submissions"/>
            <consortium name="culmorum"/>
            <person name="King R."/>
        </authorList>
    </citation>
    <scope>NUCLEOTIDE SEQUENCE</scope>
</reference>
<dbReference type="AlphaFoldDB" id="A0A9N9S073"/>
<proteinExistence type="predicted"/>